<proteinExistence type="predicted"/>
<dbReference type="GO" id="GO:0015074">
    <property type="term" value="P:DNA integration"/>
    <property type="evidence" value="ECO:0007669"/>
    <property type="project" value="InterPro"/>
</dbReference>
<keyword evidence="3" id="KW-1185">Reference proteome</keyword>
<dbReference type="PANTHER" id="PTHR37984:SF5">
    <property type="entry name" value="PROTEIN NYNRIN-LIKE"/>
    <property type="match status" value="1"/>
</dbReference>
<dbReference type="InParanoid" id="A0A2J7R472"/>
<dbReference type="Pfam" id="PF00665">
    <property type="entry name" value="rve"/>
    <property type="match status" value="1"/>
</dbReference>
<dbReference type="InterPro" id="IPR012337">
    <property type="entry name" value="RNaseH-like_sf"/>
</dbReference>
<dbReference type="OrthoDB" id="8195151at2759"/>
<dbReference type="STRING" id="105785.A0A2J7R472"/>
<dbReference type="InterPro" id="IPR050951">
    <property type="entry name" value="Retrovirus_Pol_polyprotein"/>
</dbReference>
<comment type="caution">
    <text evidence="2">The sequence shown here is derived from an EMBL/GenBank/DDBJ whole genome shotgun (WGS) entry which is preliminary data.</text>
</comment>
<evidence type="ECO:0000313" key="2">
    <source>
        <dbReference type="EMBL" id="PNF35642.1"/>
    </source>
</evidence>
<dbReference type="AlphaFoldDB" id="A0A2J7R472"/>
<dbReference type="SUPFAM" id="SSF53098">
    <property type="entry name" value="Ribonuclease H-like"/>
    <property type="match status" value="1"/>
</dbReference>
<dbReference type="Proteomes" id="UP000235965">
    <property type="component" value="Unassembled WGS sequence"/>
</dbReference>
<dbReference type="GO" id="GO:0003676">
    <property type="term" value="F:nucleic acid binding"/>
    <property type="evidence" value="ECO:0007669"/>
    <property type="project" value="InterPro"/>
</dbReference>
<dbReference type="EMBL" id="NEVH01007661">
    <property type="protein sequence ID" value="PNF35642.1"/>
    <property type="molecule type" value="Genomic_DNA"/>
</dbReference>
<evidence type="ECO:0000313" key="3">
    <source>
        <dbReference type="Proteomes" id="UP000235965"/>
    </source>
</evidence>
<dbReference type="Gene3D" id="3.30.420.10">
    <property type="entry name" value="Ribonuclease H-like superfamily/Ribonuclease H"/>
    <property type="match status" value="1"/>
</dbReference>
<protein>
    <recommendedName>
        <fullName evidence="1">Integrase catalytic domain-containing protein</fullName>
    </recommendedName>
</protein>
<feature type="domain" description="Integrase catalytic" evidence="1">
    <location>
        <begin position="17"/>
        <end position="178"/>
    </location>
</feature>
<dbReference type="InterPro" id="IPR001584">
    <property type="entry name" value="Integrase_cat-core"/>
</dbReference>
<dbReference type="PROSITE" id="PS50994">
    <property type="entry name" value="INTEGRASE"/>
    <property type="match status" value="1"/>
</dbReference>
<sequence length="299" mass="34539">MCQHVKHPNCSYEIETRAHLPSQLGELLSIDLYGPLPTGRGGVKYIFVCLDVFTKHVKLYALRAATTKSCLNRLVDHYFRDVIHPKSIINDHGSQFSSPLWEKTLSNLGILVKFSPIHHPQSNPSKRQMQEISKFCRIYCNITQKKWPELITQIEEWLNNLVSGSAGYTPVELMFGQPKPDVFEKILKKTTDQKPKEESLETKLLRAYAKLKPKAEEKKRRKTRSTNWEPQLNDHVLVRMQPVSDATRGITSKFIRPYEGPYVITDVLLPSMFEISDLNGKARGRFRKQSLKPYLYKLN</sequence>
<evidence type="ECO:0000259" key="1">
    <source>
        <dbReference type="PROSITE" id="PS50994"/>
    </source>
</evidence>
<organism evidence="2 3">
    <name type="scientific">Cryptotermes secundus</name>
    <dbReference type="NCBI Taxonomy" id="105785"/>
    <lineage>
        <taxon>Eukaryota</taxon>
        <taxon>Metazoa</taxon>
        <taxon>Ecdysozoa</taxon>
        <taxon>Arthropoda</taxon>
        <taxon>Hexapoda</taxon>
        <taxon>Insecta</taxon>
        <taxon>Pterygota</taxon>
        <taxon>Neoptera</taxon>
        <taxon>Polyneoptera</taxon>
        <taxon>Dictyoptera</taxon>
        <taxon>Blattodea</taxon>
        <taxon>Blattoidea</taxon>
        <taxon>Termitoidae</taxon>
        <taxon>Kalotermitidae</taxon>
        <taxon>Cryptotermitinae</taxon>
        <taxon>Cryptotermes</taxon>
    </lineage>
</organism>
<reference evidence="2 3" key="1">
    <citation type="submission" date="2017-12" db="EMBL/GenBank/DDBJ databases">
        <title>Hemimetabolous genomes reveal molecular basis of termite eusociality.</title>
        <authorList>
            <person name="Harrison M.C."/>
            <person name="Jongepier E."/>
            <person name="Robertson H.M."/>
            <person name="Arning N."/>
            <person name="Bitard-Feildel T."/>
            <person name="Chao H."/>
            <person name="Childers C.P."/>
            <person name="Dinh H."/>
            <person name="Doddapaneni H."/>
            <person name="Dugan S."/>
            <person name="Gowin J."/>
            <person name="Greiner C."/>
            <person name="Han Y."/>
            <person name="Hu H."/>
            <person name="Hughes D.S.T."/>
            <person name="Huylmans A.-K."/>
            <person name="Kemena C."/>
            <person name="Kremer L.P.M."/>
            <person name="Lee S.L."/>
            <person name="Lopez-Ezquerra A."/>
            <person name="Mallet L."/>
            <person name="Monroy-Kuhn J.M."/>
            <person name="Moser A."/>
            <person name="Murali S.C."/>
            <person name="Muzny D.M."/>
            <person name="Otani S."/>
            <person name="Piulachs M.-D."/>
            <person name="Poelchau M."/>
            <person name="Qu J."/>
            <person name="Schaub F."/>
            <person name="Wada-Katsumata A."/>
            <person name="Worley K.C."/>
            <person name="Xie Q."/>
            <person name="Ylla G."/>
            <person name="Poulsen M."/>
            <person name="Gibbs R.A."/>
            <person name="Schal C."/>
            <person name="Richards S."/>
            <person name="Belles X."/>
            <person name="Korb J."/>
            <person name="Bornberg-Bauer E."/>
        </authorList>
    </citation>
    <scope>NUCLEOTIDE SEQUENCE [LARGE SCALE GENOMIC DNA]</scope>
    <source>
        <tissue evidence="2">Whole body</tissue>
    </source>
</reference>
<gene>
    <name evidence="2" type="ORF">B7P43_G18254</name>
</gene>
<accession>A0A2J7R472</accession>
<dbReference type="InterPro" id="IPR036397">
    <property type="entry name" value="RNaseH_sf"/>
</dbReference>
<name>A0A2J7R472_9NEOP</name>
<dbReference type="PANTHER" id="PTHR37984">
    <property type="entry name" value="PROTEIN CBG26694"/>
    <property type="match status" value="1"/>
</dbReference>